<protein>
    <submittedName>
        <fullName evidence="1">Uncharacterized protein</fullName>
    </submittedName>
</protein>
<organism evidence="1 2">
    <name type="scientific">Cardiocondyla obscurior</name>
    <dbReference type="NCBI Taxonomy" id="286306"/>
    <lineage>
        <taxon>Eukaryota</taxon>
        <taxon>Metazoa</taxon>
        <taxon>Ecdysozoa</taxon>
        <taxon>Arthropoda</taxon>
        <taxon>Hexapoda</taxon>
        <taxon>Insecta</taxon>
        <taxon>Pterygota</taxon>
        <taxon>Neoptera</taxon>
        <taxon>Endopterygota</taxon>
        <taxon>Hymenoptera</taxon>
        <taxon>Apocrita</taxon>
        <taxon>Aculeata</taxon>
        <taxon>Formicoidea</taxon>
        <taxon>Formicidae</taxon>
        <taxon>Myrmicinae</taxon>
        <taxon>Cardiocondyla</taxon>
    </lineage>
</organism>
<comment type="caution">
    <text evidence="1">The sequence shown here is derived from an EMBL/GenBank/DDBJ whole genome shotgun (WGS) entry which is preliminary data.</text>
</comment>
<sequence length="113" mass="13224">MCQNKITYGMKRNYFPSLYEINFSLTSSPGFIPNCTFGDPCKTHRGQMSKNARKGTGVCERNNFINFCELLCDTKPHVLGEYVNRLSKYRANLHLVRFFFFFFIADRTLRDTI</sequence>
<evidence type="ECO:0000313" key="1">
    <source>
        <dbReference type="EMBL" id="KAL0116909.1"/>
    </source>
</evidence>
<reference evidence="1 2" key="1">
    <citation type="submission" date="2023-03" db="EMBL/GenBank/DDBJ databases">
        <title>High recombination rates correlate with genetic variation in Cardiocondyla obscurior ants.</title>
        <authorList>
            <person name="Errbii M."/>
        </authorList>
    </citation>
    <scope>NUCLEOTIDE SEQUENCE [LARGE SCALE GENOMIC DNA]</scope>
    <source>
        <strain evidence="1">Alpha-2009</strain>
        <tissue evidence="1">Whole body</tissue>
    </source>
</reference>
<dbReference type="Proteomes" id="UP001430953">
    <property type="component" value="Unassembled WGS sequence"/>
</dbReference>
<name>A0AAW2FQA9_9HYME</name>
<gene>
    <name evidence="1" type="ORF">PUN28_010051</name>
</gene>
<dbReference type="EMBL" id="JADYXP020000009">
    <property type="protein sequence ID" value="KAL0116909.1"/>
    <property type="molecule type" value="Genomic_DNA"/>
</dbReference>
<evidence type="ECO:0000313" key="2">
    <source>
        <dbReference type="Proteomes" id="UP001430953"/>
    </source>
</evidence>
<accession>A0AAW2FQA9</accession>
<keyword evidence="2" id="KW-1185">Reference proteome</keyword>
<dbReference type="AlphaFoldDB" id="A0AAW2FQA9"/>
<proteinExistence type="predicted"/>